<feature type="compositionally biased region" description="Low complexity" evidence="1">
    <location>
        <begin position="259"/>
        <end position="270"/>
    </location>
</feature>
<gene>
    <name evidence="3" type="ORF">OE88DRAFT_1655070</name>
</gene>
<accession>A0A5C3NEF3</accession>
<dbReference type="AlphaFoldDB" id="A0A5C3NEF3"/>
<name>A0A5C3NEF3_9AGAM</name>
<keyword evidence="2" id="KW-0812">Transmembrane</keyword>
<evidence type="ECO:0000313" key="4">
    <source>
        <dbReference type="Proteomes" id="UP000305948"/>
    </source>
</evidence>
<evidence type="ECO:0000256" key="2">
    <source>
        <dbReference type="SAM" id="Phobius"/>
    </source>
</evidence>
<protein>
    <submittedName>
        <fullName evidence="3">Uncharacterized protein</fullName>
    </submittedName>
</protein>
<dbReference type="Proteomes" id="UP000305948">
    <property type="component" value="Unassembled WGS sequence"/>
</dbReference>
<reference evidence="3 4" key="1">
    <citation type="journal article" date="2019" name="Nat. Ecol. Evol.">
        <title>Megaphylogeny resolves global patterns of mushroom evolution.</title>
        <authorList>
            <person name="Varga T."/>
            <person name="Krizsan K."/>
            <person name="Foldi C."/>
            <person name="Dima B."/>
            <person name="Sanchez-Garcia M."/>
            <person name="Sanchez-Ramirez S."/>
            <person name="Szollosi G.J."/>
            <person name="Szarkandi J.G."/>
            <person name="Papp V."/>
            <person name="Albert L."/>
            <person name="Andreopoulos W."/>
            <person name="Angelini C."/>
            <person name="Antonin V."/>
            <person name="Barry K.W."/>
            <person name="Bougher N.L."/>
            <person name="Buchanan P."/>
            <person name="Buyck B."/>
            <person name="Bense V."/>
            <person name="Catcheside P."/>
            <person name="Chovatia M."/>
            <person name="Cooper J."/>
            <person name="Damon W."/>
            <person name="Desjardin D."/>
            <person name="Finy P."/>
            <person name="Geml J."/>
            <person name="Haridas S."/>
            <person name="Hughes K."/>
            <person name="Justo A."/>
            <person name="Karasinski D."/>
            <person name="Kautmanova I."/>
            <person name="Kiss B."/>
            <person name="Kocsube S."/>
            <person name="Kotiranta H."/>
            <person name="LaButti K.M."/>
            <person name="Lechner B.E."/>
            <person name="Liimatainen K."/>
            <person name="Lipzen A."/>
            <person name="Lukacs Z."/>
            <person name="Mihaltcheva S."/>
            <person name="Morgado L.N."/>
            <person name="Niskanen T."/>
            <person name="Noordeloos M.E."/>
            <person name="Ohm R.A."/>
            <person name="Ortiz-Santana B."/>
            <person name="Ovrebo C."/>
            <person name="Racz N."/>
            <person name="Riley R."/>
            <person name="Savchenko A."/>
            <person name="Shiryaev A."/>
            <person name="Soop K."/>
            <person name="Spirin V."/>
            <person name="Szebenyi C."/>
            <person name="Tomsovsky M."/>
            <person name="Tulloss R.E."/>
            <person name="Uehling J."/>
            <person name="Grigoriev I.V."/>
            <person name="Vagvolgyi C."/>
            <person name="Papp T."/>
            <person name="Martin F.M."/>
            <person name="Miettinen O."/>
            <person name="Hibbett D.S."/>
            <person name="Nagy L.G."/>
        </authorList>
    </citation>
    <scope>NUCLEOTIDE SEQUENCE [LARGE SCALE GENOMIC DNA]</scope>
    <source>
        <strain evidence="3 4">OMC1185</strain>
    </source>
</reference>
<feature type="transmembrane region" description="Helical" evidence="2">
    <location>
        <begin position="33"/>
        <end position="57"/>
    </location>
</feature>
<evidence type="ECO:0000256" key="1">
    <source>
        <dbReference type="SAM" id="MobiDB-lite"/>
    </source>
</evidence>
<dbReference type="OrthoDB" id="3249582at2759"/>
<organism evidence="3 4">
    <name type="scientific">Heliocybe sulcata</name>
    <dbReference type="NCBI Taxonomy" id="5364"/>
    <lineage>
        <taxon>Eukaryota</taxon>
        <taxon>Fungi</taxon>
        <taxon>Dikarya</taxon>
        <taxon>Basidiomycota</taxon>
        <taxon>Agaricomycotina</taxon>
        <taxon>Agaricomycetes</taxon>
        <taxon>Gloeophyllales</taxon>
        <taxon>Gloeophyllaceae</taxon>
        <taxon>Heliocybe</taxon>
    </lineage>
</organism>
<keyword evidence="2" id="KW-1133">Transmembrane helix</keyword>
<feature type="compositionally biased region" description="Polar residues" evidence="1">
    <location>
        <begin position="299"/>
        <end position="313"/>
    </location>
</feature>
<keyword evidence="4" id="KW-1185">Reference proteome</keyword>
<dbReference type="STRING" id="5364.A0A5C3NEF3"/>
<sequence>MSMSVLGIVVTGILSIAIWHAVASNHMTAHMNTILIIAAVVETLLLLASVLGLTGAIARKQLFIAMYTYFLYAHFLLNVGVAGYLLWMITHSEQSDVVKACQEAITNQQAQSQCTGLLEITKTIFLVVGFIVLFTELYGALIATRYLLQLKGEKRTVRNSRLMARQSRLSGYASLGSSDFGSGPRSKEFDPYAHYRDESLSASLSGTYMELSEDSKIPPVHDDEEAGYGGGVPWTHEQISQYEKSVSPEPEVAQAKQEPAIVAPIARPARGSINPEALLSYKPESPKSQSESPKVGSRVSFSLPSSPDSRAQR</sequence>
<keyword evidence="2" id="KW-0472">Membrane</keyword>
<dbReference type="EMBL" id="ML213506">
    <property type="protein sequence ID" value="TFK54418.1"/>
    <property type="molecule type" value="Genomic_DNA"/>
</dbReference>
<feature type="transmembrane region" description="Helical" evidence="2">
    <location>
        <begin position="69"/>
        <end position="89"/>
    </location>
</feature>
<feature type="compositionally biased region" description="Low complexity" evidence="1">
    <location>
        <begin position="280"/>
        <end position="294"/>
    </location>
</feature>
<feature type="transmembrane region" description="Helical" evidence="2">
    <location>
        <begin position="124"/>
        <end position="148"/>
    </location>
</feature>
<evidence type="ECO:0000313" key="3">
    <source>
        <dbReference type="EMBL" id="TFK54418.1"/>
    </source>
</evidence>
<proteinExistence type="predicted"/>
<feature type="region of interest" description="Disordered" evidence="1">
    <location>
        <begin position="242"/>
        <end position="313"/>
    </location>
</feature>